<gene>
    <name evidence="4" type="ORF">KC19_11G024000</name>
</gene>
<evidence type="ECO:0000256" key="3">
    <source>
        <dbReference type="SAM" id="MobiDB-lite"/>
    </source>
</evidence>
<feature type="compositionally biased region" description="Low complexity" evidence="3">
    <location>
        <begin position="494"/>
        <end position="510"/>
    </location>
</feature>
<evidence type="ECO:0000313" key="4">
    <source>
        <dbReference type="EMBL" id="KAG0556075.1"/>
    </source>
</evidence>
<feature type="region of interest" description="Disordered" evidence="3">
    <location>
        <begin position="392"/>
        <end position="438"/>
    </location>
</feature>
<evidence type="ECO:0000256" key="1">
    <source>
        <dbReference type="ARBA" id="ARBA00010954"/>
    </source>
</evidence>
<dbReference type="Pfam" id="PF05794">
    <property type="entry name" value="Tcp11"/>
    <property type="match status" value="1"/>
</dbReference>
<dbReference type="PANTHER" id="PTHR12832:SF11">
    <property type="entry name" value="LD23868P"/>
    <property type="match status" value="1"/>
</dbReference>
<keyword evidence="5" id="KW-1185">Reference proteome</keyword>
<feature type="compositionally biased region" description="Polar residues" evidence="3">
    <location>
        <begin position="417"/>
        <end position="426"/>
    </location>
</feature>
<dbReference type="InterPro" id="IPR008862">
    <property type="entry name" value="Tcp11"/>
</dbReference>
<feature type="coiled-coil region" evidence="2">
    <location>
        <begin position="245"/>
        <end position="279"/>
    </location>
</feature>
<feature type="region of interest" description="Disordered" evidence="3">
    <location>
        <begin position="1"/>
        <end position="20"/>
    </location>
</feature>
<reference evidence="4 5" key="1">
    <citation type="submission" date="2020-06" db="EMBL/GenBank/DDBJ databases">
        <title>WGS assembly of Ceratodon purpureus strain R40.</title>
        <authorList>
            <person name="Carey S.B."/>
            <person name="Jenkins J."/>
            <person name="Shu S."/>
            <person name="Lovell J.T."/>
            <person name="Sreedasyam A."/>
            <person name="Maumus F."/>
            <person name="Tiley G.P."/>
            <person name="Fernandez-Pozo N."/>
            <person name="Barry K."/>
            <person name="Chen C."/>
            <person name="Wang M."/>
            <person name="Lipzen A."/>
            <person name="Daum C."/>
            <person name="Saski C.A."/>
            <person name="Payton A.C."/>
            <person name="Mcbreen J.C."/>
            <person name="Conrad R.E."/>
            <person name="Kollar L.M."/>
            <person name="Olsson S."/>
            <person name="Huttunen S."/>
            <person name="Landis J.B."/>
            <person name="Wickett N.J."/>
            <person name="Johnson M.G."/>
            <person name="Rensing S.A."/>
            <person name="Grimwood J."/>
            <person name="Schmutz J."/>
            <person name="Mcdaniel S.F."/>
        </authorList>
    </citation>
    <scope>NUCLEOTIDE SEQUENCE [LARGE SCALE GENOMIC DNA]</scope>
    <source>
        <strain evidence="4 5">R40</strain>
    </source>
</reference>
<sequence>MATSVHRDHLAGGEGNMMANPGTGVAFDIEISECVISNSPVPKWLRQRLEDSLESKTKSLDDIVTRLKEADVRRQQFHEWLANKARPKRRVSPPHSPKAGDLAQRLEAKLSAAEQKRAELQAQEQMRLARIHELRLAAKTETQLRMEREREELGCKVELRVHQAELNRLALLELEKQRIAAAHERLAQSAVVRTNQEGKDRERIEALRLAICQKIAAAEEKRACLLEAEKSRAQATVLQARRVAQEVVRERELELKNKREKLEARLQRARGQRAEFLRQRGGCRGSSHNHGQRIKNGDRLCRKLTRCWRQFRQSRCTTYALAKDYAACGLNEKSVTSISFEQLASRITSPITLRTVKALLARIESRLKLSLECQSSKMTCIDHLLKRLSPPARKPRVSIGSTQGKKHPSKAGDTSKAAAQTQSTPIASKAKEGQKPVPKELERYPVRVFLCAYMILGQPEAVFSSRGERELALAETAAKLLPEFEALTGIVLDGPSSGSPGPSSPNSSPPKMSKYDWPSDVSTTSALPSPRPFAAQLAAFDAAWCAYLYKFVAWKVKDAKVLEEDMTRMACQLEVSMLQKCRIPHGGNISDLSHDAKAIRTQVLEDQKLLRDRVLHLTGSAGLTRMEDALQDARSKYAEVAENGSPPSSPFRTPIGSSSASPSPEPLSVSPSESSSQGSSGTGKPKVVRSLFKFPTPVQPATIENLAKQDTKDSQGSMASHLGTELTNEHIVNEMFHDANWNLQETGKLTSSLGYSPAVNPTANKMNDMHSKVRSAMENAFWDNIASGLVQEPTDYKRVIDLVGEVREELEALVPDTWKDELRECMDLELITQILDSGSNDVEYLRRLLDYASGLILKLGSPARDSPAKAAHESLVKELSATVSSNSKDTQTAFFTTLVKGLRFIFEQLQVLKQDISATRLRAIAPLIGGTVGVDYLRSSFLTRYQLTTTSSFLEVTQKLPKTVSWFTEAVKGLEQEKLELETSLAPVQATLQNLPSKPAGPGIPPLSSMRTGGRHGVSTGATIALSSVGPAILSAGEKKFCEVQWKSNETLVRLGLLQILRSNEAASVGSLAETLVLNTARLHGYQNAFQQILVIATGLLIARQGLVSQGIAGLQLEGIIERGKQKLETLLNDPTASLTEIGTVLAEIANRTNEAETSDFKPVEHMSTELMTRVLRKSLSPDDPVFARVSAAVGASLRALLILGNGSEGMTVAQAALKRIGGLYLMDKVVSISDSLEVVAEVTCRVHEPCYSCILDGVRSQE</sequence>
<evidence type="ECO:0000256" key="2">
    <source>
        <dbReference type="SAM" id="Coils"/>
    </source>
</evidence>
<accession>A0A8T0GBH5</accession>
<feature type="region of interest" description="Disordered" evidence="3">
    <location>
        <begin position="634"/>
        <end position="687"/>
    </location>
</feature>
<feature type="compositionally biased region" description="Low complexity" evidence="3">
    <location>
        <begin position="654"/>
        <end position="685"/>
    </location>
</feature>
<feature type="region of interest" description="Disordered" evidence="3">
    <location>
        <begin position="492"/>
        <end position="521"/>
    </location>
</feature>
<dbReference type="Proteomes" id="UP000822688">
    <property type="component" value="Chromosome 11"/>
</dbReference>
<keyword evidence="2" id="KW-0175">Coiled coil</keyword>
<dbReference type="EMBL" id="CM026432">
    <property type="protein sequence ID" value="KAG0556075.1"/>
    <property type="molecule type" value="Genomic_DNA"/>
</dbReference>
<comment type="caution">
    <text evidence="4">The sequence shown here is derived from an EMBL/GenBank/DDBJ whole genome shotgun (WGS) entry which is preliminary data.</text>
</comment>
<dbReference type="GO" id="GO:0007165">
    <property type="term" value="P:signal transduction"/>
    <property type="evidence" value="ECO:0007669"/>
    <property type="project" value="TreeGrafter"/>
</dbReference>
<dbReference type="PANTHER" id="PTHR12832">
    <property type="entry name" value="TESTIS-SPECIFIC PROTEIN PBS13 T-COMPLEX 11"/>
    <property type="match status" value="1"/>
</dbReference>
<comment type="similarity">
    <text evidence="1">Belongs to the TCP11 family.</text>
</comment>
<protein>
    <recommendedName>
        <fullName evidence="6">T-complex protein 11</fullName>
    </recommendedName>
</protein>
<feature type="compositionally biased region" description="Basic and acidic residues" evidence="3">
    <location>
        <begin position="1"/>
        <end position="11"/>
    </location>
</feature>
<evidence type="ECO:0008006" key="6">
    <source>
        <dbReference type="Google" id="ProtNLM"/>
    </source>
</evidence>
<organism evidence="4 5">
    <name type="scientific">Ceratodon purpureus</name>
    <name type="common">Fire moss</name>
    <name type="synonym">Dicranum purpureum</name>
    <dbReference type="NCBI Taxonomy" id="3225"/>
    <lineage>
        <taxon>Eukaryota</taxon>
        <taxon>Viridiplantae</taxon>
        <taxon>Streptophyta</taxon>
        <taxon>Embryophyta</taxon>
        <taxon>Bryophyta</taxon>
        <taxon>Bryophytina</taxon>
        <taxon>Bryopsida</taxon>
        <taxon>Dicranidae</taxon>
        <taxon>Pseudoditrichales</taxon>
        <taxon>Ditrichaceae</taxon>
        <taxon>Ceratodon</taxon>
    </lineage>
</organism>
<dbReference type="AlphaFoldDB" id="A0A8T0GBH5"/>
<feature type="compositionally biased region" description="Basic and acidic residues" evidence="3">
    <location>
        <begin position="429"/>
        <end position="438"/>
    </location>
</feature>
<name>A0A8T0GBH5_CERPU</name>
<evidence type="ECO:0000313" key="5">
    <source>
        <dbReference type="Proteomes" id="UP000822688"/>
    </source>
</evidence>
<proteinExistence type="inferred from homology"/>